<dbReference type="Proteomes" id="UP000095255">
    <property type="component" value="Unassembled WGS sequence"/>
</dbReference>
<dbReference type="GO" id="GO:0005524">
    <property type="term" value="F:ATP binding"/>
    <property type="evidence" value="ECO:0007669"/>
    <property type="project" value="UniProtKB-KW"/>
</dbReference>
<proteinExistence type="inferred from homology"/>
<keyword evidence="7" id="KW-1185">Reference proteome</keyword>
<dbReference type="InterPro" id="IPR003593">
    <property type="entry name" value="AAA+_ATPase"/>
</dbReference>
<evidence type="ECO:0000259" key="5">
    <source>
        <dbReference type="PROSITE" id="PS50893"/>
    </source>
</evidence>
<dbReference type="Gene3D" id="3.40.50.300">
    <property type="entry name" value="P-loop containing nucleotide triphosphate hydrolases"/>
    <property type="match status" value="1"/>
</dbReference>
<comment type="caution">
    <text evidence="6">The sequence shown here is derived from an EMBL/GenBank/DDBJ whole genome shotgun (WGS) entry which is preliminary data.</text>
</comment>
<dbReference type="PANTHER" id="PTHR42734:SF17">
    <property type="entry name" value="METAL TRANSPORT SYSTEM ATP-BINDING PROTEIN TM_0124-RELATED"/>
    <property type="match status" value="1"/>
</dbReference>
<reference evidence="6 7" key="1">
    <citation type="submission" date="2016-09" db="EMBL/GenBank/DDBJ databases">
        <title>Desulfuribacillus arsenicus sp. nov., an obligately anaerobic, dissimilatory arsenic- and antimonate-reducing bacterium isolated from anoxic sediments.</title>
        <authorList>
            <person name="Abin C.A."/>
            <person name="Hollibaugh J.T."/>
        </authorList>
    </citation>
    <scope>NUCLEOTIDE SEQUENCE [LARGE SCALE GENOMIC DNA]</scope>
    <source>
        <strain evidence="6 7">MLFW-2</strain>
    </source>
</reference>
<protein>
    <recommendedName>
        <fullName evidence="5">ABC transporter domain-containing protein</fullName>
    </recommendedName>
</protein>
<dbReference type="GO" id="GO:0016887">
    <property type="term" value="F:ATP hydrolysis activity"/>
    <property type="evidence" value="ECO:0007669"/>
    <property type="project" value="InterPro"/>
</dbReference>
<dbReference type="STRING" id="1390249.BHU72_04665"/>
<sequence length="254" mass="28250">MILQLSNIFFQYDTRVVLRNVNLSVEAGDFLGIVGPNGSGKSTLLKTMMGLISPDQGEVKLFGKSIKEFREWHRIGYIPQKVNSLNVGFPATVFEVVSMGLTGKKGMLNRLSKADDAEVEATIALVGLQKKRNDLIGTLSGGQLQRVFIARALVSKPDVMIFDEPTVGVDANSMESFYQLLEDLHRHHKKTIVLVSHDIGAITTRVNKVACINRELYYHGDHLGFIENQQQILAQAYQHSITLIEHGHKTECSC</sequence>
<dbReference type="InterPro" id="IPR050153">
    <property type="entry name" value="Metal_Ion_Import_ABC"/>
</dbReference>
<dbReference type="SMART" id="SM00382">
    <property type="entry name" value="AAA"/>
    <property type="match status" value="1"/>
</dbReference>
<evidence type="ECO:0000313" key="6">
    <source>
        <dbReference type="EMBL" id="OEH85386.1"/>
    </source>
</evidence>
<dbReference type="InterPro" id="IPR027417">
    <property type="entry name" value="P-loop_NTPase"/>
</dbReference>
<dbReference type="PROSITE" id="PS50893">
    <property type="entry name" value="ABC_TRANSPORTER_2"/>
    <property type="match status" value="1"/>
</dbReference>
<accession>A0A1E5L5J8</accession>
<organism evidence="6 7">
    <name type="scientific">Desulfuribacillus stibiiarsenatis</name>
    <dbReference type="NCBI Taxonomy" id="1390249"/>
    <lineage>
        <taxon>Bacteria</taxon>
        <taxon>Bacillati</taxon>
        <taxon>Bacillota</taxon>
        <taxon>Desulfuribacillia</taxon>
        <taxon>Desulfuribacillales</taxon>
        <taxon>Desulfuribacillaceae</taxon>
        <taxon>Desulfuribacillus</taxon>
    </lineage>
</organism>
<gene>
    <name evidence="6" type="ORF">BHU72_04665</name>
</gene>
<evidence type="ECO:0000256" key="2">
    <source>
        <dbReference type="ARBA" id="ARBA00022448"/>
    </source>
</evidence>
<feature type="domain" description="ABC transporter" evidence="5">
    <location>
        <begin position="3"/>
        <end position="238"/>
    </location>
</feature>
<dbReference type="InterPro" id="IPR017871">
    <property type="entry name" value="ABC_transporter-like_CS"/>
</dbReference>
<dbReference type="SUPFAM" id="SSF52540">
    <property type="entry name" value="P-loop containing nucleoside triphosphate hydrolases"/>
    <property type="match status" value="1"/>
</dbReference>
<name>A0A1E5L5J8_9FIRM</name>
<dbReference type="EMBL" id="MJAT01000022">
    <property type="protein sequence ID" value="OEH85386.1"/>
    <property type="molecule type" value="Genomic_DNA"/>
</dbReference>
<dbReference type="InterPro" id="IPR003439">
    <property type="entry name" value="ABC_transporter-like_ATP-bd"/>
</dbReference>
<evidence type="ECO:0000256" key="3">
    <source>
        <dbReference type="ARBA" id="ARBA00022741"/>
    </source>
</evidence>
<dbReference type="Pfam" id="PF00005">
    <property type="entry name" value="ABC_tran"/>
    <property type="match status" value="1"/>
</dbReference>
<keyword evidence="4" id="KW-0067">ATP-binding</keyword>
<comment type="similarity">
    <text evidence="1">Belongs to the ABC transporter superfamily.</text>
</comment>
<dbReference type="CDD" id="cd03235">
    <property type="entry name" value="ABC_Metallic_Cations"/>
    <property type="match status" value="1"/>
</dbReference>
<dbReference type="FunFam" id="3.40.50.300:FF:000134">
    <property type="entry name" value="Iron-enterobactin ABC transporter ATP-binding protein"/>
    <property type="match status" value="1"/>
</dbReference>
<evidence type="ECO:0000313" key="7">
    <source>
        <dbReference type="Proteomes" id="UP000095255"/>
    </source>
</evidence>
<dbReference type="PANTHER" id="PTHR42734">
    <property type="entry name" value="METAL TRANSPORT SYSTEM ATP-BINDING PROTEIN TM_0124-RELATED"/>
    <property type="match status" value="1"/>
</dbReference>
<dbReference type="RefSeq" id="WP_069702212.1">
    <property type="nucleotide sequence ID" value="NZ_MJAT01000022.1"/>
</dbReference>
<evidence type="ECO:0000256" key="4">
    <source>
        <dbReference type="ARBA" id="ARBA00022840"/>
    </source>
</evidence>
<keyword evidence="3" id="KW-0547">Nucleotide-binding</keyword>
<dbReference type="AlphaFoldDB" id="A0A1E5L5J8"/>
<dbReference type="PROSITE" id="PS00211">
    <property type="entry name" value="ABC_TRANSPORTER_1"/>
    <property type="match status" value="1"/>
</dbReference>
<evidence type="ECO:0000256" key="1">
    <source>
        <dbReference type="ARBA" id="ARBA00005417"/>
    </source>
</evidence>
<keyword evidence="2" id="KW-0813">Transport</keyword>
<dbReference type="OrthoDB" id="9789994at2"/>